<protein>
    <submittedName>
        <fullName evidence="2">Uncharacterized protein</fullName>
    </submittedName>
</protein>
<evidence type="ECO:0000313" key="2">
    <source>
        <dbReference type="EMBL" id="BAD53288.1"/>
    </source>
</evidence>
<gene>
    <name evidence="2" type="primary">B1100D10.36</name>
</gene>
<dbReference type="EMBL" id="AP003368">
    <property type="protein sequence ID" value="BAD53288.1"/>
    <property type="molecule type" value="Genomic_DNA"/>
</dbReference>
<dbReference type="AlphaFoldDB" id="Q5ZAV9"/>
<accession>Q5ZAV9</accession>
<proteinExistence type="predicted"/>
<reference evidence="2" key="1">
    <citation type="journal article" date="2002" name="Nature">
        <title>The genome sequence and structure of rice chromosome 1.</title>
        <authorList>
            <person name="Sasaki T."/>
            <person name="Matsumoto T."/>
            <person name="Yamamoto K."/>
            <person name="Sakata K."/>
            <person name="Baba T."/>
            <person name="Katayose Y."/>
            <person name="Wu J."/>
            <person name="Niimura Y."/>
            <person name="Cheng Z."/>
            <person name="Nagamura Y."/>
            <person name="Antonio B.A."/>
            <person name="Kanamori H."/>
            <person name="Hosokawa S."/>
            <person name="Masukawa M."/>
            <person name="Arikawa K."/>
            <person name="Chiden Y."/>
            <person name="Hayashi M."/>
            <person name="Okamoto M."/>
            <person name="Ando T."/>
            <person name="Aoki H."/>
            <person name="Arita K."/>
            <person name="Hamada M."/>
            <person name="Harada C."/>
            <person name="Hijishita S."/>
            <person name="Honda M."/>
            <person name="Ichikawa Y."/>
            <person name="Idonuma A."/>
            <person name="Iijima M."/>
            <person name="Ikeda M."/>
            <person name="Ikeno M."/>
            <person name="Itoh S."/>
            <person name="Itoh T."/>
            <person name="Itoh Y."/>
            <person name="Itoh Y."/>
            <person name="Iwabuchi A."/>
            <person name="Kamiya K."/>
            <person name="Karasawa W."/>
            <person name="Katagiri S."/>
            <person name="Kikuta A."/>
            <person name="Kobayashi N."/>
            <person name="Kono I."/>
            <person name="Machita K."/>
            <person name="Maehara T."/>
            <person name="Mizuno H."/>
            <person name="Mizubayashi T."/>
            <person name="Mukai Y."/>
            <person name="Nagasaki H."/>
            <person name="Nakashima M."/>
            <person name="Nakama Y."/>
            <person name="Nakamichi Y."/>
            <person name="Nakamura M."/>
            <person name="Namiki N."/>
            <person name="Negishi M."/>
            <person name="Ohta I."/>
            <person name="Ono N."/>
            <person name="Saji S."/>
            <person name="Sakai K."/>
            <person name="Shibata M."/>
            <person name="Shimokawa T."/>
            <person name="Shomura A."/>
            <person name="Song J."/>
            <person name="Takazaki Y."/>
            <person name="Terasawa K."/>
            <person name="Tsuji K."/>
            <person name="Waki K."/>
            <person name="Yamagata H."/>
            <person name="Yamane H."/>
            <person name="Yoshiki S."/>
            <person name="Yoshihara R."/>
            <person name="Yukawa K."/>
            <person name="Zhong H."/>
            <person name="Iwama H."/>
            <person name="Endo T."/>
            <person name="Ito H."/>
            <person name="Hahn J.H."/>
            <person name="Kim H.I."/>
            <person name="Eun M.Y."/>
            <person name="Yano M."/>
            <person name="Jiang J."/>
            <person name="Gojobori T."/>
        </authorList>
    </citation>
    <scope>NUCLEOTIDE SEQUENCE [LARGE SCALE GENOMIC DNA]</scope>
</reference>
<feature type="compositionally biased region" description="Basic and acidic residues" evidence="1">
    <location>
        <begin position="1"/>
        <end position="28"/>
    </location>
</feature>
<name>Q5ZAV9_ORYSJ</name>
<organism evidence="2">
    <name type="scientific">Oryza sativa subsp. japonica</name>
    <name type="common">Rice</name>
    <dbReference type="NCBI Taxonomy" id="39947"/>
    <lineage>
        <taxon>Eukaryota</taxon>
        <taxon>Viridiplantae</taxon>
        <taxon>Streptophyta</taxon>
        <taxon>Embryophyta</taxon>
        <taxon>Tracheophyta</taxon>
        <taxon>Spermatophyta</taxon>
        <taxon>Magnoliopsida</taxon>
        <taxon>Liliopsida</taxon>
        <taxon>Poales</taxon>
        <taxon>Poaceae</taxon>
        <taxon>BOP clade</taxon>
        <taxon>Oryzoideae</taxon>
        <taxon>Oryzeae</taxon>
        <taxon>Oryzinae</taxon>
        <taxon>Oryza</taxon>
        <taxon>Oryza sativa</taxon>
    </lineage>
</organism>
<sequence length="195" mass="20593">MAICHRLDGAGPDRPRGSYRSTEERPGARDLTCPKANRSLRAAPERSNKAGGCSGLVLERSRLVSEPRADASNGGIPSLSACVRSALSSREEEEEVVGVGVALDGLGKIPSACATPIIVSARRAELVGPREGRRRASSPNYVADRWAQRNDAVGSLVGLVPRPSDRLPLPPVVCRAAWWVRECVVDPSGQPGPAG</sequence>
<feature type="region of interest" description="Disordered" evidence="1">
    <location>
        <begin position="1"/>
        <end position="53"/>
    </location>
</feature>
<dbReference type="Proteomes" id="UP000817658">
    <property type="component" value="Chromosome 1"/>
</dbReference>
<evidence type="ECO:0000256" key="1">
    <source>
        <dbReference type="SAM" id="MobiDB-lite"/>
    </source>
</evidence>